<protein>
    <submittedName>
        <fullName evidence="1">Uncharacterized protein</fullName>
    </submittedName>
</protein>
<dbReference type="EMBL" id="KQ977871">
    <property type="protein sequence ID" value="KYM99198.1"/>
    <property type="molecule type" value="Genomic_DNA"/>
</dbReference>
<gene>
    <name evidence="1" type="ORF">ALC62_10068</name>
</gene>
<proteinExistence type="predicted"/>
<organism evidence="1 2">
    <name type="scientific">Cyphomyrmex costatus</name>
    <dbReference type="NCBI Taxonomy" id="456900"/>
    <lineage>
        <taxon>Eukaryota</taxon>
        <taxon>Metazoa</taxon>
        <taxon>Ecdysozoa</taxon>
        <taxon>Arthropoda</taxon>
        <taxon>Hexapoda</taxon>
        <taxon>Insecta</taxon>
        <taxon>Pterygota</taxon>
        <taxon>Neoptera</taxon>
        <taxon>Endopterygota</taxon>
        <taxon>Hymenoptera</taxon>
        <taxon>Apocrita</taxon>
        <taxon>Aculeata</taxon>
        <taxon>Formicoidea</taxon>
        <taxon>Formicidae</taxon>
        <taxon>Myrmicinae</taxon>
        <taxon>Cyphomyrmex</taxon>
    </lineage>
</organism>
<reference evidence="1 2" key="1">
    <citation type="submission" date="2016-03" db="EMBL/GenBank/DDBJ databases">
        <title>Cyphomyrmex costatus WGS genome.</title>
        <authorList>
            <person name="Nygaard S."/>
            <person name="Hu H."/>
            <person name="Boomsma J."/>
            <person name="Zhang G."/>
        </authorList>
    </citation>
    <scope>NUCLEOTIDE SEQUENCE [LARGE SCALE GENOMIC DNA]</scope>
    <source>
        <strain evidence="1">MS0001</strain>
        <tissue evidence="1">Whole body</tissue>
    </source>
</reference>
<dbReference type="AlphaFoldDB" id="A0A151IEQ3"/>
<accession>A0A151IEQ3</accession>
<name>A0A151IEQ3_9HYME</name>
<feature type="non-terminal residue" evidence="1">
    <location>
        <position position="1"/>
    </location>
</feature>
<evidence type="ECO:0000313" key="2">
    <source>
        <dbReference type="Proteomes" id="UP000078542"/>
    </source>
</evidence>
<evidence type="ECO:0000313" key="1">
    <source>
        <dbReference type="EMBL" id="KYM99198.1"/>
    </source>
</evidence>
<sequence length="204" mass="23105">RAYKSGFKLATVRGPSETESGELRRIGFLSPNIFHVRANFGEVNLAVRGGDKTAVRRRRAIRREIYEVQAVPCESVGVMHVGSAWRVIARLRCPRLINRATVRLNTGDVIIRGFMRRCAGNFLNNLWLVVLASSKPDQLQSTLVNVSHSRRLTVQAQCGEPIDFSDSNYREISCRDLAKSIGRNRLYGIANCLRYLCKRNFPVR</sequence>
<keyword evidence="2" id="KW-1185">Reference proteome</keyword>
<dbReference type="Proteomes" id="UP000078542">
    <property type="component" value="Unassembled WGS sequence"/>
</dbReference>